<reference evidence="3" key="2">
    <citation type="submission" date="2020-04" db="EMBL/GenBank/DDBJ databases">
        <authorList>
            <consortium name="NCBI Genome Project"/>
        </authorList>
    </citation>
    <scope>NUCLEOTIDE SEQUENCE</scope>
    <source>
        <strain evidence="3">CBS 342.82</strain>
    </source>
</reference>
<gene>
    <name evidence="3" type="ORF">K489DRAFT_113849</name>
</gene>
<proteinExistence type="predicted"/>
<keyword evidence="2" id="KW-1185">Reference proteome</keyword>
<reference evidence="3" key="3">
    <citation type="submission" date="2025-08" db="UniProtKB">
        <authorList>
            <consortium name="RefSeq"/>
        </authorList>
    </citation>
    <scope>IDENTIFICATION</scope>
    <source>
        <strain evidence="3">CBS 342.82</strain>
    </source>
</reference>
<organism evidence="3">
    <name type="scientific">Dissoconium aciculare CBS 342.82</name>
    <dbReference type="NCBI Taxonomy" id="1314786"/>
    <lineage>
        <taxon>Eukaryota</taxon>
        <taxon>Fungi</taxon>
        <taxon>Dikarya</taxon>
        <taxon>Ascomycota</taxon>
        <taxon>Pezizomycotina</taxon>
        <taxon>Dothideomycetes</taxon>
        <taxon>Dothideomycetidae</taxon>
        <taxon>Mycosphaerellales</taxon>
        <taxon>Dissoconiaceae</taxon>
        <taxon>Dissoconium</taxon>
    </lineage>
</organism>
<feature type="region of interest" description="Disordered" evidence="1">
    <location>
        <begin position="1"/>
        <end position="26"/>
    </location>
</feature>
<evidence type="ECO:0000313" key="2">
    <source>
        <dbReference type="Proteomes" id="UP000504637"/>
    </source>
</evidence>
<evidence type="ECO:0000256" key="1">
    <source>
        <dbReference type="SAM" id="MobiDB-lite"/>
    </source>
</evidence>
<sequence length="156" mass="16477">MQVSSEQNDDDAVLNRKRQGSTRRLSSPSLSLSLSLSLSHARAAPTLSFLPLGGLRRSMTCACFHPGPCPSPLGGSLQVPTGHTSMLNPTASVAAPVAVPVPVATKGNERIEWIFSGCTRNCNGLSSEHAGGLPEPQREVAITHGDEPRAFTSRYT</sequence>
<evidence type="ECO:0000313" key="3">
    <source>
        <dbReference type="RefSeq" id="XP_033463400.1"/>
    </source>
</evidence>
<reference evidence="3" key="1">
    <citation type="submission" date="2020-01" db="EMBL/GenBank/DDBJ databases">
        <authorList>
            <consortium name="DOE Joint Genome Institute"/>
            <person name="Haridas S."/>
            <person name="Albert R."/>
            <person name="Binder M."/>
            <person name="Bloem J."/>
            <person name="Labutti K."/>
            <person name="Salamov A."/>
            <person name="Andreopoulos B."/>
            <person name="Baker S.E."/>
            <person name="Barry K."/>
            <person name="Bills G."/>
            <person name="Bluhm B.H."/>
            <person name="Cannon C."/>
            <person name="Castanera R."/>
            <person name="Culley D.E."/>
            <person name="Daum C."/>
            <person name="Ezra D."/>
            <person name="Gonzalez J.B."/>
            <person name="Henrissat B."/>
            <person name="Kuo A."/>
            <person name="Liang C."/>
            <person name="Lipzen A."/>
            <person name="Lutzoni F."/>
            <person name="Magnuson J."/>
            <person name="Mondo S."/>
            <person name="Nolan M."/>
            <person name="Ohm R."/>
            <person name="Pangilinan J."/>
            <person name="Park H.-J."/>
            <person name="Ramirez L."/>
            <person name="Alfaro M."/>
            <person name="Sun H."/>
            <person name="Tritt A."/>
            <person name="Yoshinaga Y."/>
            <person name="Zwiers L.-H."/>
            <person name="Turgeon B.G."/>
            <person name="Goodwin S.B."/>
            <person name="Spatafora J.W."/>
            <person name="Crous P.W."/>
            <person name="Grigoriev I.V."/>
        </authorList>
    </citation>
    <scope>NUCLEOTIDE SEQUENCE</scope>
    <source>
        <strain evidence="3">CBS 342.82</strain>
    </source>
</reference>
<dbReference type="AlphaFoldDB" id="A0A6J3MFD5"/>
<protein>
    <submittedName>
        <fullName evidence="3">Uncharacterized protein</fullName>
    </submittedName>
</protein>
<dbReference type="Proteomes" id="UP000504637">
    <property type="component" value="Unplaced"/>
</dbReference>
<accession>A0A6J3MFD5</accession>
<name>A0A6J3MFD5_9PEZI</name>
<dbReference type="RefSeq" id="XP_033463400.1">
    <property type="nucleotide sequence ID" value="XM_033598915.1"/>
</dbReference>
<dbReference type="GeneID" id="54356714"/>